<feature type="transmembrane region" description="Helical" evidence="1">
    <location>
        <begin position="18"/>
        <end position="36"/>
    </location>
</feature>
<evidence type="ECO:0000313" key="3">
    <source>
        <dbReference type="Proteomes" id="UP000297149"/>
    </source>
</evidence>
<accession>A0A4P7W142</accession>
<keyword evidence="3" id="KW-1185">Reference proteome</keyword>
<feature type="transmembrane region" description="Helical" evidence="1">
    <location>
        <begin position="73"/>
        <end position="99"/>
    </location>
</feature>
<name>A0A4P7W142_9BACT</name>
<dbReference type="AlphaFoldDB" id="A0A4P7W142"/>
<dbReference type="InterPro" id="IPR025250">
    <property type="entry name" value="DUF4199"/>
</dbReference>
<feature type="transmembrane region" description="Helical" evidence="1">
    <location>
        <begin position="153"/>
        <end position="174"/>
    </location>
</feature>
<dbReference type="Pfam" id="PF13858">
    <property type="entry name" value="DUF4199"/>
    <property type="match status" value="1"/>
</dbReference>
<dbReference type="KEGG" id="ddb:E7747_04295"/>
<dbReference type="RefSeq" id="WP_136414336.1">
    <property type="nucleotide sequence ID" value="NZ_CAXHQF010000006.1"/>
</dbReference>
<keyword evidence="1" id="KW-0472">Membrane</keyword>
<keyword evidence="1" id="KW-0812">Transmembrane</keyword>
<evidence type="ECO:0000313" key="2">
    <source>
        <dbReference type="EMBL" id="QCD41583.1"/>
    </source>
</evidence>
<gene>
    <name evidence="2" type="ORF">E7747_04295</name>
</gene>
<organism evidence="2 3">
    <name type="scientific">Duncaniella dubosii</name>
    <dbReference type="NCBI Taxonomy" id="2518971"/>
    <lineage>
        <taxon>Bacteria</taxon>
        <taxon>Pseudomonadati</taxon>
        <taxon>Bacteroidota</taxon>
        <taxon>Bacteroidia</taxon>
        <taxon>Bacteroidales</taxon>
        <taxon>Muribaculaceae</taxon>
        <taxon>Duncaniella</taxon>
    </lineage>
</organism>
<protein>
    <submittedName>
        <fullName evidence="2">DUF4199 domain-containing protein</fullName>
    </submittedName>
</protein>
<dbReference type="Proteomes" id="UP000297149">
    <property type="component" value="Chromosome"/>
</dbReference>
<evidence type="ECO:0000256" key="1">
    <source>
        <dbReference type="SAM" id="Phobius"/>
    </source>
</evidence>
<sequence length="191" mass="20862">MTANQNIITSPYRRGADFGFIFGLYLSLMFFSSIFASALPLLGLLSLVMVVCVPAVIYVFIRRYDKELQECATFPMMWMLGVVVFVCGILISGALLVVYMKWIEPDFIMGQLQGLIELGKNAPGTALEEAGGIAAQMIEANFIPSPIAIVSEIIMAAIVSGSILSIVISALIALRHKLQRQRRGRIDGADE</sequence>
<dbReference type="EMBL" id="CP039396">
    <property type="protein sequence ID" value="QCD41583.1"/>
    <property type="molecule type" value="Genomic_DNA"/>
</dbReference>
<reference evidence="3" key="1">
    <citation type="submission" date="2019-02" db="EMBL/GenBank/DDBJ databases">
        <title>Isolation and identification of novel species under the genus Muribaculum.</title>
        <authorList>
            <person name="Miyake S."/>
            <person name="Ding Y."/>
            <person name="Low A."/>
            <person name="Soh M."/>
            <person name="Seedorf H."/>
        </authorList>
    </citation>
    <scope>NUCLEOTIDE SEQUENCE [LARGE SCALE GENOMIC DNA]</scope>
    <source>
        <strain evidence="3">H5</strain>
    </source>
</reference>
<feature type="transmembrane region" description="Helical" evidence="1">
    <location>
        <begin position="42"/>
        <end position="61"/>
    </location>
</feature>
<keyword evidence="1" id="KW-1133">Transmembrane helix</keyword>
<proteinExistence type="predicted"/>